<reference evidence="1" key="1">
    <citation type="submission" date="2018-05" db="EMBL/GenBank/DDBJ databases">
        <authorList>
            <person name="Lanie J.A."/>
            <person name="Ng W.-L."/>
            <person name="Kazmierczak K.M."/>
            <person name="Andrzejewski T.M."/>
            <person name="Davidsen T.M."/>
            <person name="Wayne K.J."/>
            <person name="Tettelin H."/>
            <person name="Glass J.I."/>
            <person name="Rusch D."/>
            <person name="Podicherti R."/>
            <person name="Tsui H.-C.T."/>
            <person name="Winkler M.E."/>
        </authorList>
    </citation>
    <scope>NUCLEOTIDE SEQUENCE</scope>
</reference>
<name>A0A382GLU0_9ZZZZ</name>
<proteinExistence type="predicted"/>
<evidence type="ECO:0000313" key="1">
    <source>
        <dbReference type="EMBL" id="SVB75141.1"/>
    </source>
</evidence>
<feature type="non-terminal residue" evidence="1">
    <location>
        <position position="94"/>
    </location>
</feature>
<dbReference type="AlphaFoldDB" id="A0A382GLU0"/>
<gene>
    <name evidence="1" type="ORF">METZ01_LOCUS227995</name>
</gene>
<organism evidence="1">
    <name type="scientific">marine metagenome</name>
    <dbReference type="NCBI Taxonomy" id="408172"/>
    <lineage>
        <taxon>unclassified sequences</taxon>
        <taxon>metagenomes</taxon>
        <taxon>ecological metagenomes</taxon>
    </lineage>
</organism>
<protein>
    <submittedName>
        <fullName evidence="1">Uncharacterized protein</fullName>
    </submittedName>
</protein>
<dbReference type="EMBL" id="UINC01055820">
    <property type="protein sequence ID" value="SVB75141.1"/>
    <property type="molecule type" value="Genomic_DNA"/>
</dbReference>
<accession>A0A382GLU0</accession>
<sequence length="94" mass="10584">MPLFNSQRKGARRNGRGGIVMNPLEESYKITETKNFEIGINNLGSYGYFEHHKYGEEVGGGLWFEDGALVDYDGTFELPLEVANELKNNRGVKV</sequence>